<dbReference type="Proteomes" id="UP000789508">
    <property type="component" value="Unassembled WGS sequence"/>
</dbReference>
<comment type="caution">
    <text evidence="1">The sequence shown here is derived from an EMBL/GenBank/DDBJ whole genome shotgun (WGS) entry which is preliminary data.</text>
</comment>
<sequence>MNDATPGNPWEGLPPEPKPIEFDCKASDFRLTELQKDMLDSTKYWETELITFVKENQHTNDNVTCGAMYHKRSRVHANSTPYSRSRTSPMVHEVVEEVNKNSLKVDSSHPQLLTEDSTSNKFLSFLNITEIRRMMLDTVENSDYQAPSSQQNSGGVLRRVKTRMHMGLPYTRPAADYINKANFHRLETFVRPRIVNSYYKVSNWFSSLLEDFKEFLLIGNVADDPFVLFMKENPSIFNQTN</sequence>
<dbReference type="EMBL" id="CAJVPS010000019">
    <property type="protein sequence ID" value="CAG8441469.1"/>
    <property type="molecule type" value="Genomic_DNA"/>
</dbReference>
<evidence type="ECO:0000313" key="2">
    <source>
        <dbReference type="Proteomes" id="UP000789508"/>
    </source>
</evidence>
<protein>
    <submittedName>
        <fullName evidence="1">8361_t:CDS:1</fullName>
    </submittedName>
</protein>
<name>A0A9N8YLK2_9GLOM</name>
<keyword evidence="2" id="KW-1185">Reference proteome</keyword>
<accession>A0A9N8YLK2</accession>
<gene>
    <name evidence="1" type="ORF">ALEPTO_LOCUS346</name>
</gene>
<reference evidence="1" key="1">
    <citation type="submission" date="2021-06" db="EMBL/GenBank/DDBJ databases">
        <authorList>
            <person name="Kallberg Y."/>
            <person name="Tangrot J."/>
            <person name="Rosling A."/>
        </authorList>
    </citation>
    <scope>NUCLEOTIDE SEQUENCE</scope>
    <source>
        <strain evidence="1">FL130A</strain>
    </source>
</reference>
<dbReference type="AlphaFoldDB" id="A0A9N8YLK2"/>
<proteinExistence type="predicted"/>
<evidence type="ECO:0000313" key="1">
    <source>
        <dbReference type="EMBL" id="CAG8441469.1"/>
    </source>
</evidence>
<dbReference type="OrthoDB" id="10517612at2759"/>
<organism evidence="1 2">
    <name type="scientific">Ambispora leptoticha</name>
    <dbReference type="NCBI Taxonomy" id="144679"/>
    <lineage>
        <taxon>Eukaryota</taxon>
        <taxon>Fungi</taxon>
        <taxon>Fungi incertae sedis</taxon>
        <taxon>Mucoromycota</taxon>
        <taxon>Glomeromycotina</taxon>
        <taxon>Glomeromycetes</taxon>
        <taxon>Archaeosporales</taxon>
        <taxon>Ambisporaceae</taxon>
        <taxon>Ambispora</taxon>
    </lineage>
</organism>